<sequence length="440" mass="45917">MRALLLDSPLILGWLPTTLTVLGGVALLFLLVRPGTRWWTRRVPAALAVALVVLGLAEVGLLVWQPFPDALPWRIWVWGGVGLVGLGLGIANLARSRWWRRVLVVPAVLLVVAASAVKINAVYAYRPTLAAAIGIPPANAIDFATVPRALPEAPRGPDGTVGSGWTAPGGMPHGGRIATVDIPGRISGFAARPGSVYLPPAYFADPRPLLPVLVLVAGQPGDPQDWLVAGELASVMDRFAADHGGLAPIVVLPDATGTAFANPLCLDSKLGAVETYLAQDVPAWVSANLQADDAQRAIGGFSYGGTCALQLATRRPAEYPTFLDISGQAEPSLGNHDQTVAATFGDRPDPEAAYRAANPLDILPQVKGIAGRLVVGADDPDYGPQARRVVDAGRAAGLDFGLVEVPGTHSWAVAVAGLGRQLAWVSERTRLLPVPPGGPA</sequence>
<dbReference type="RefSeq" id="WP_344413697.1">
    <property type="nucleotide sequence ID" value="NZ_BAAAQK010000004.1"/>
</dbReference>
<evidence type="ECO:0000256" key="1">
    <source>
        <dbReference type="SAM" id="Phobius"/>
    </source>
</evidence>
<dbReference type="PANTHER" id="PTHR48098">
    <property type="entry name" value="ENTEROCHELIN ESTERASE-RELATED"/>
    <property type="match status" value="1"/>
</dbReference>
<dbReference type="SUPFAM" id="SSF53474">
    <property type="entry name" value="alpha/beta-Hydrolases"/>
    <property type="match status" value="1"/>
</dbReference>
<reference evidence="2 3" key="1">
    <citation type="journal article" date="2019" name="Int. J. Syst. Evol. Microbiol.">
        <title>The Global Catalogue of Microorganisms (GCM) 10K type strain sequencing project: providing services to taxonomists for standard genome sequencing and annotation.</title>
        <authorList>
            <consortium name="The Broad Institute Genomics Platform"/>
            <consortium name="The Broad Institute Genome Sequencing Center for Infectious Disease"/>
            <person name="Wu L."/>
            <person name="Ma J."/>
        </authorList>
    </citation>
    <scope>NUCLEOTIDE SEQUENCE [LARGE SCALE GENOMIC DNA]</scope>
    <source>
        <strain evidence="2 3">JCM 16009</strain>
    </source>
</reference>
<comment type="caution">
    <text evidence="2">The sequence shown here is derived from an EMBL/GenBank/DDBJ whole genome shotgun (WGS) entry which is preliminary data.</text>
</comment>
<keyword evidence="3" id="KW-1185">Reference proteome</keyword>
<dbReference type="Pfam" id="PF00756">
    <property type="entry name" value="Esterase"/>
    <property type="match status" value="1"/>
</dbReference>
<organism evidence="2 3">
    <name type="scientific">Pseudonocardia ailaonensis</name>
    <dbReference type="NCBI Taxonomy" id="367279"/>
    <lineage>
        <taxon>Bacteria</taxon>
        <taxon>Bacillati</taxon>
        <taxon>Actinomycetota</taxon>
        <taxon>Actinomycetes</taxon>
        <taxon>Pseudonocardiales</taxon>
        <taxon>Pseudonocardiaceae</taxon>
        <taxon>Pseudonocardia</taxon>
    </lineage>
</organism>
<gene>
    <name evidence="2" type="ORF">GCM10009836_14180</name>
</gene>
<dbReference type="Proteomes" id="UP001500449">
    <property type="component" value="Unassembled WGS sequence"/>
</dbReference>
<feature type="transmembrane region" description="Helical" evidence="1">
    <location>
        <begin position="12"/>
        <end position="32"/>
    </location>
</feature>
<dbReference type="InterPro" id="IPR029058">
    <property type="entry name" value="AB_hydrolase_fold"/>
</dbReference>
<protein>
    <submittedName>
        <fullName evidence="2">Alpha/beta hydrolase-fold protein</fullName>
    </submittedName>
</protein>
<feature type="transmembrane region" description="Helical" evidence="1">
    <location>
        <begin position="44"/>
        <end position="67"/>
    </location>
</feature>
<proteinExistence type="predicted"/>
<keyword evidence="1" id="KW-0472">Membrane</keyword>
<dbReference type="InterPro" id="IPR050583">
    <property type="entry name" value="Mycobacterial_A85_antigen"/>
</dbReference>
<accession>A0ABN2MVG3</accession>
<dbReference type="PANTHER" id="PTHR48098:SF1">
    <property type="entry name" value="DIACYLGLYCEROL ACYLTRANSFERASE_MYCOLYLTRANSFERASE AG85A"/>
    <property type="match status" value="1"/>
</dbReference>
<evidence type="ECO:0000313" key="2">
    <source>
        <dbReference type="EMBL" id="GAA1836799.1"/>
    </source>
</evidence>
<keyword evidence="2" id="KW-0378">Hydrolase</keyword>
<dbReference type="GO" id="GO:0016787">
    <property type="term" value="F:hydrolase activity"/>
    <property type="evidence" value="ECO:0007669"/>
    <property type="project" value="UniProtKB-KW"/>
</dbReference>
<feature type="transmembrane region" description="Helical" evidence="1">
    <location>
        <begin position="103"/>
        <end position="125"/>
    </location>
</feature>
<dbReference type="InterPro" id="IPR000801">
    <property type="entry name" value="Esterase-like"/>
</dbReference>
<evidence type="ECO:0000313" key="3">
    <source>
        <dbReference type="Proteomes" id="UP001500449"/>
    </source>
</evidence>
<keyword evidence="1" id="KW-1133">Transmembrane helix</keyword>
<name>A0ABN2MVG3_9PSEU</name>
<dbReference type="Gene3D" id="3.40.50.1820">
    <property type="entry name" value="alpha/beta hydrolase"/>
    <property type="match status" value="1"/>
</dbReference>
<dbReference type="EMBL" id="BAAAQK010000004">
    <property type="protein sequence ID" value="GAA1836799.1"/>
    <property type="molecule type" value="Genomic_DNA"/>
</dbReference>
<feature type="transmembrane region" description="Helical" evidence="1">
    <location>
        <begin position="73"/>
        <end position="91"/>
    </location>
</feature>
<keyword evidence="1" id="KW-0812">Transmembrane</keyword>